<reference evidence="3" key="1">
    <citation type="journal article" date="2019" name="Int. J. Syst. Evol. Microbiol.">
        <title>The Global Catalogue of Microorganisms (GCM) 10K type strain sequencing project: providing services to taxonomists for standard genome sequencing and annotation.</title>
        <authorList>
            <consortium name="The Broad Institute Genomics Platform"/>
            <consortium name="The Broad Institute Genome Sequencing Center for Infectious Disease"/>
            <person name="Wu L."/>
            <person name="Ma J."/>
        </authorList>
    </citation>
    <scope>NUCLEOTIDE SEQUENCE [LARGE SCALE GENOMIC DNA]</scope>
    <source>
        <strain evidence="3">JCM 17687</strain>
    </source>
</reference>
<feature type="signal peptide" evidence="1">
    <location>
        <begin position="1"/>
        <end position="30"/>
    </location>
</feature>
<keyword evidence="3" id="KW-1185">Reference proteome</keyword>
<proteinExistence type="predicted"/>
<name>A0ABP9JJ84_9MICO</name>
<evidence type="ECO:0000256" key="1">
    <source>
        <dbReference type="SAM" id="SignalP"/>
    </source>
</evidence>
<dbReference type="RefSeq" id="WP_345508621.1">
    <property type="nucleotide sequence ID" value="NZ_BAABIW010000022.1"/>
</dbReference>
<dbReference type="EMBL" id="BAABIW010000022">
    <property type="protein sequence ID" value="GAA5033365.1"/>
    <property type="molecule type" value="Genomic_DNA"/>
</dbReference>
<sequence length="126" mass="12887">MKHASKLASVAVAAATASVTVLTMAAPARAADHTLFSASGNAYGWYDDSTDRIVMCDMVSGDGDGANASLQGGGRAWGGYNAFNGCESEGGVTDGVSVVMTVCDRTWSAAMQMRTLTGCRSVSFTS</sequence>
<gene>
    <name evidence="2" type="ORF">GCM10023258_33150</name>
</gene>
<dbReference type="Proteomes" id="UP001500427">
    <property type="component" value="Unassembled WGS sequence"/>
</dbReference>
<evidence type="ECO:0000313" key="3">
    <source>
        <dbReference type="Proteomes" id="UP001500427"/>
    </source>
</evidence>
<organism evidence="2 3">
    <name type="scientific">Terrabacter aeriphilus</name>
    <dbReference type="NCBI Taxonomy" id="515662"/>
    <lineage>
        <taxon>Bacteria</taxon>
        <taxon>Bacillati</taxon>
        <taxon>Actinomycetota</taxon>
        <taxon>Actinomycetes</taxon>
        <taxon>Micrococcales</taxon>
        <taxon>Intrasporangiaceae</taxon>
        <taxon>Terrabacter</taxon>
    </lineage>
</organism>
<comment type="caution">
    <text evidence="2">The sequence shown here is derived from an EMBL/GenBank/DDBJ whole genome shotgun (WGS) entry which is preliminary data.</text>
</comment>
<keyword evidence="1" id="KW-0732">Signal</keyword>
<feature type="chain" id="PRO_5045277940" evidence="1">
    <location>
        <begin position="31"/>
        <end position="126"/>
    </location>
</feature>
<evidence type="ECO:0000313" key="2">
    <source>
        <dbReference type="EMBL" id="GAA5033365.1"/>
    </source>
</evidence>
<accession>A0ABP9JJ84</accession>
<protein>
    <submittedName>
        <fullName evidence="2">Uncharacterized protein</fullName>
    </submittedName>
</protein>